<keyword evidence="4" id="KW-1185">Reference proteome</keyword>
<dbReference type="EnsemblPlants" id="Kaladp0011s0956.1.v1.1">
    <property type="protein sequence ID" value="Kaladp0011s0956.1.v1.1"/>
    <property type="gene ID" value="Kaladp0011s0956.v1.1"/>
</dbReference>
<feature type="compositionally biased region" description="Basic and acidic residues" evidence="2">
    <location>
        <begin position="1"/>
        <end position="12"/>
    </location>
</feature>
<feature type="region of interest" description="Disordered" evidence="2">
    <location>
        <begin position="222"/>
        <end position="275"/>
    </location>
</feature>
<feature type="region of interest" description="Disordered" evidence="2">
    <location>
        <begin position="1"/>
        <end position="117"/>
    </location>
</feature>
<comment type="similarity">
    <text evidence="1">Belongs to the RRP15 family.</text>
</comment>
<feature type="compositionally biased region" description="Basic and acidic residues" evidence="2">
    <location>
        <begin position="71"/>
        <end position="87"/>
    </location>
</feature>
<feature type="compositionally biased region" description="Basic and acidic residues" evidence="2">
    <location>
        <begin position="229"/>
        <end position="250"/>
    </location>
</feature>
<dbReference type="GO" id="GO:0030687">
    <property type="term" value="C:preribosome, large subunit precursor"/>
    <property type="evidence" value="ECO:0007669"/>
    <property type="project" value="TreeGrafter"/>
</dbReference>
<dbReference type="OMA" id="ARDYNSE"/>
<feature type="compositionally biased region" description="Basic residues" evidence="2">
    <location>
        <begin position="13"/>
        <end position="32"/>
    </location>
</feature>
<protein>
    <recommendedName>
        <fullName evidence="5">RRP15-like protein</fullName>
    </recommendedName>
</protein>
<dbReference type="Pfam" id="PF07890">
    <property type="entry name" value="Rrp15p"/>
    <property type="match status" value="1"/>
</dbReference>
<evidence type="ECO:0000256" key="2">
    <source>
        <dbReference type="SAM" id="MobiDB-lite"/>
    </source>
</evidence>
<dbReference type="GO" id="GO:0000460">
    <property type="term" value="P:maturation of 5.8S rRNA"/>
    <property type="evidence" value="ECO:0007669"/>
    <property type="project" value="TreeGrafter"/>
</dbReference>
<proteinExistence type="inferred from homology"/>
<accession>A0A7N0RJ65</accession>
<dbReference type="AlphaFoldDB" id="A0A7N0RJ65"/>
<evidence type="ECO:0000313" key="3">
    <source>
        <dbReference type="EnsemblPlants" id="Kaladp0011s0956.1.v1.1"/>
    </source>
</evidence>
<evidence type="ECO:0008006" key="5">
    <source>
        <dbReference type="Google" id="ProtNLM"/>
    </source>
</evidence>
<dbReference type="Gramene" id="Kaladp0011s0956.1.v1.1">
    <property type="protein sequence ID" value="Kaladp0011s0956.1.v1.1"/>
    <property type="gene ID" value="Kaladp0011s0956.v1.1"/>
</dbReference>
<dbReference type="Proteomes" id="UP000594263">
    <property type="component" value="Unplaced"/>
</dbReference>
<sequence>MGEDSKVKESGKAQKRKRIGYSKGHKGAKKPKVLQGSGKKVKVDGRMKKLYRKRAREYNSDDDDDGNDNAFEDKAEEVSIKEKMNDERDADELDSENDEEKRHFVDDDEEEEGEIQSGVTKFVEGVRAFKLAFKKIMKRNISDDSLGPVLSGHQKLVAEKLAEEEADRKVKGEAKKEKQLVKEKGHLIPESFFDAHEKFLIGVARKGVVKLFNAVNKAQLAQKGLNPSRTKDAKELSKKRKESFFSELGRKPFSHSTSSKSGTEKDEDGPAWAPLRDNYMLTNSKLKNWDKQQHDAIAADNGRAVIESSDDDE</sequence>
<dbReference type="GO" id="GO:0000470">
    <property type="term" value="P:maturation of LSU-rRNA"/>
    <property type="evidence" value="ECO:0007669"/>
    <property type="project" value="TreeGrafter"/>
</dbReference>
<dbReference type="PANTHER" id="PTHR13245">
    <property type="entry name" value="RRP15-LIKE PROTEIN"/>
    <property type="match status" value="1"/>
</dbReference>
<name>A0A7N0RJ65_KALFE</name>
<evidence type="ECO:0000313" key="4">
    <source>
        <dbReference type="Proteomes" id="UP000594263"/>
    </source>
</evidence>
<organism evidence="3 4">
    <name type="scientific">Kalanchoe fedtschenkoi</name>
    <name type="common">Lavender scallops</name>
    <name type="synonym">South American air plant</name>
    <dbReference type="NCBI Taxonomy" id="63787"/>
    <lineage>
        <taxon>Eukaryota</taxon>
        <taxon>Viridiplantae</taxon>
        <taxon>Streptophyta</taxon>
        <taxon>Embryophyta</taxon>
        <taxon>Tracheophyta</taxon>
        <taxon>Spermatophyta</taxon>
        <taxon>Magnoliopsida</taxon>
        <taxon>eudicotyledons</taxon>
        <taxon>Gunneridae</taxon>
        <taxon>Pentapetalae</taxon>
        <taxon>Saxifragales</taxon>
        <taxon>Crassulaceae</taxon>
        <taxon>Kalanchoe</taxon>
    </lineage>
</organism>
<feature type="compositionally biased region" description="Acidic residues" evidence="2">
    <location>
        <begin position="88"/>
        <end position="98"/>
    </location>
</feature>
<dbReference type="InterPro" id="IPR012459">
    <property type="entry name" value="Rrp15"/>
</dbReference>
<dbReference type="PANTHER" id="PTHR13245:SF14">
    <property type="entry name" value="RRP15-LIKE PROTEIN"/>
    <property type="match status" value="1"/>
</dbReference>
<evidence type="ECO:0000256" key="1">
    <source>
        <dbReference type="ARBA" id="ARBA00007462"/>
    </source>
</evidence>
<reference evidence="3" key="1">
    <citation type="submission" date="2021-01" db="UniProtKB">
        <authorList>
            <consortium name="EnsemblPlants"/>
        </authorList>
    </citation>
    <scope>IDENTIFICATION</scope>
</reference>